<dbReference type="InterPro" id="IPR008893">
    <property type="entry name" value="WGR_domain"/>
</dbReference>
<evidence type="ECO:0000313" key="3">
    <source>
        <dbReference type="Proteomes" id="UP000316801"/>
    </source>
</evidence>
<dbReference type="Pfam" id="PF05406">
    <property type="entry name" value="WGR"/>
    <property type="match status" value="1"/>
</dbReference>
<feature type="domain" description="WGR" evidence="1">
    <location>
        <begin position="1"/>
        <end position="87"/>
    </location>
</feature>
<dbReference type="CDD" id="cd07996">
    <property type="entry name" value="WGR_MMR_like"/>
    <property type="match status" value="1"/>
</dbReference>
<reference evidence="2 3" key="1">
    <citation type="submission" date="2019-07" db="EMBL/GenBank/DDBJ databases">
        <title>Ln-dependent methylotrophs.</title>
        <authorList>
            <person name="Tani A."/>
        </authorList>
    </citation>
    <scope>NUCLEOTIDE SEQUENCE [LARGE SCALE GENOMIC DNA]</scope>
    <source>
        <strain evidence="2 3">SM12</strain>
    </source>
</reference>
<dbReference type="PROSITE" id="PS51977">
    <property type="entry name" value="WGR"/>
    <property type="match status" value="1"/>
</dbReference>
<gene>
    <name evidence="2" type="ORF">FNA46_01185</name>
</gene>
<dbReference type="SMART" id="SM00773">
    <property type="entry name" value="WGR"/>
    <property type="match status" value="1"/>
</dbReference>
<accession>A0A549TI13</accession>
<dbReference type="SUPFAM" id="SSF142921">
    <property type="entry name" value="WGR domain-like"/>
    <property type="match status" value="1"/>
</dbReference>
<proteinExistence type="predicted"/>
<dbReference type="EMBL" id="VJMG01000004">
    <property type="protein sequence ID" value="TRL42747.1"/>
    <property type="molecule type" value="Genomic_DNA"/>
</dbReference>
<comment type="caution">
    <text evidence="2">The sequence shown here is derived from an EMBL/GenBank/DDBJ whole genome shotgun (WGS) entry which is preliminary data.</text>
</comment>
<evidence type="ECO:0000313" key="2">
    <source>
        <dbReference type="EMBL" id="TRL42747.1"/>
    </source>
</evidence>
<dbReference type="Proteomes" id="UP000316801">
    <property type="component" value="Unassembled WGS sequence"/>
</dbReference>
<sequence length="87" mass="10178">MGTHLYQIYIERIDPQQNMARYYSLAIAPTLFGDLSLIRCWGRIGTGGQTRVHLFAREEDAVRLFLRLLASKRRRGYRPRPPHARAH</sequence>
<protein>
    <submittedName>
        <fullName evidence="2">WGR domain-containing protein</fullName>
    </submittedName>
</protein>
<dbReference type="InterPro" id="IPR049809">
    <property type="entry name" value="YehF/YfeS-like_WGR"/>
</dbReference>
<dbReference type="InterPro" id="IPR036930">
    <property type="entry name" value="WGR_dom_sf"/>
</dbReference>
<evidence type="ECO:0000259" key="1">
    <source>
        <dbReference type="PROSITE" id="PS51977"/>
    </source>
</evidence>
<dbReference type="Gene3D" id="2.20.140.10">
    <property type="entry name" value="WGR domain"/>
    <property type="match status" value="1"/>
</dbReference>
<dbReference type="AlphaFoldDB" id="A0A549TI13"/>
<organism evidence="2 3">
    <name type="scientific">Rhizobium straminoryzae</name>
    <dbReference type="NCBI Taxonomy" id="1387186"/>
    <lineage>
        <taxon>Bacteria</taxon>
        <taxon>Pseudomonadati</taxon>
        <taxon>Pseudomonadota</taxon>
        <taxon>Alphaproteobacteria</taxon>
        <taxon>Hyphomicrobiales</taxon>
        <taxon>Rhizobiaceae</taxon>
        <taxon>Rhizobium/Agrobacterium group</taxon>
        <taxon>Rhizobium</taxon>
    </lineage>
</organism>
<name>A0A549TI13_9HYPH</name>
<keyword evidence="3" id="KW-1185">Reference proteome</keyword>